<dbReference type="AlphaFoldDB" id="A0A6A6GVZ6"/>
<feature type="binding site" evidence="8">
    <location>
        <position position="85"/>
    </location>
    <ligand>
        <name>Zn(2+)</name>
        <dbReference type="ChEBI" id="CHEBI:29105"/>
    </ligand>
</feature>
<evidence type="ECO:0000256" key="7">
    <source>
        <dbReference type="ARBA" id="ARBA00023242"/>
    </source>
</evidence>
<comment type="function">
    <text evidence="8">Part of the spliceosome which catalyzes two sequential transesterification reactions, first the excision of the non-coding intron from pre-mRNA and then the ligation of the coding exons to form the mature mRNA. Plays a role in stabilizing the structure of the spliceosome catalytic core and docking of the branch helix into the active site, producing 5'-exon and lariat intron-3'-intermediates.</text>
</comment>
<evidence type="ECO:0000313" key="11">
    <source>
        <dbReference type="Proteomes" id="UP000800092"/>
    </source>
</evidence>
<proteinExistence type="inferred from homology"/>
<feature type="region of interest" description="Disordered" evidence="9">
    <location>
        <begin position="240"/>
        <end position="259"/>
    </location>
</feature>
<dbReference type="Pfam" id="PF04502">
    <property type="entry name" value="Saf4_Yju2"/>
    <property type="match status" value="1"/>
</dbReference>
<comment type="similarity">
    <text evidence="8">Belongs to the CWC16 family. YJU2 subfamily.</text>
</comment>
<comment type="subunit">
    <text evidence="8">Component of the spliceosome. Present in the activated B complex, the catalytically activated B* complex which catalyzes the branching, the catalytic step 1 C complex catalyzing the exon ligation, and the postcatalytic P complex containing the ligated exons (mRNA) and the excised lariat intron.</text>
</comment>
<protein>
    <recommendedName>
        <fullName evidence="8">Splicing factor YJU2</fullName>
    </recommendedName>
</protein>
<keyword evidence="3 8" id="KW-0479">Metal-binding</keyword>
<evidence type="ECO:0000256" key="5">
    <source>
        <dbReference type="ARBA" id="ARBA00022833"/>
    </source>
</evidence>
<feature type="binding site" evidence="8">
    <location>
        <position position="82"/>
    </location>
    <ligand>
        <name>Zn(2+)</name>
        <dbReference type="ChEBI" id="CHEBI:29105"/>
    </ligand>
</feature>
<keyword evidence="2" id="KW-0507">mRNA processing</keyword>
<dbReference type="PANTHER" id="PTHR12111:SF1">
    <property type="entry name" value="SPLICING FACTOR YJU2"/>
    <property type="match status" value="1"/>
</dbReference>
<feature type="region of interest" description="Disordered" evidence="9">
    <location>
        <begin position="168"/>
        <end position="205"/>
    </location>
</feature>
<dbReference type="GO" id="GO:0000349">
    <property type="term" value="P:generation of catalytic spliceosome for first transesterification step"/>
    <property type="evidence" value="ECO:0007669"/>
    <property type="project" value="UniProtKB-UniRule"/>
</dbReference>
<dbReference type="InterPro" id="IPR043701">
    <property type="entry name" value="Yju2"/>
</dbReference>
<organism evidence="10 11">
    <name type="scientific">Viridothelium virens</name>
    <name type="common">Speckled blister lichen</name>
    <name type="synonym">Trypethelium virens</name>
    <dbReference type="NCBI Taxonomy" id="1048519"/>
    <lineage>
        <taxon>Eukaryota</taxon>
        <taxon>Fungi</taxon>
        <taxon>Dikarya</taxon>
        <taxon>Ascomycota</taxon>
        <taxon>Pezizomycotina</taxon>
        <taxon>Dothideomycetes</taxon>
        <taxon>Dothideomycetes incertae sedis</taxon>
        <taxon>Trypetheliales</taxon>
        <taxon>Trypetheliaceae</taxon>
        <taxon>Viridothelium</taxon>
    </lineage>
</organism>
<comment type="subcellular location">
    <subcellularLocation>
        <location evidence="1 8">Nucleus</location>
    </subcellularLocation>
</comment>
<feature type="binding site" evidence="8">
    <location>
        <position position="46"/>
    </location>
    <ligand>
        <name>Zn(2+)</name>
        <dbReference type="ChEBI" id="CHEBI:29105"/>
    </ligand>
</feature>
<sequence>MSERKVLTKYYPPDFDPSLLTRTKGPKREGPKLQPVRLMAPFSMKCISCGEFIYKGRKFNARKEITDEKYYAITIFRFYIRCTRCSAEIAFKTDPKNMDYTCERGAKRNFEPWREAKLAEETEEERLDRLQREEEERDPMKELEAKTHDAKTEMAVADALDEIRTRNARLQRAEGQERSEVDVDDRRDEERERQEREDAEAARRAFERVGQMEEIVIDEEPVIEEEGPLEPAMNVVVAQPVDAEQKPKMPPPSFGRTVKKKKDFGAALGIKKKAPLVRSSQL</sequence>
<dbReference type="Proteomes" id="UP000800092">
    <property type="component" value="Unassembled WGS sequence"/>
</dbReference>
<dbReference type="GO" id="GO:0071006">
    <property type="term" value="C:U2-type catalytic step 1 spliceosome"/>
    <property type="evidence" value="ECO:0007669"/>
    <property type="project" value="UniProtKB-UniRule"/>
</dbReference>
<dbReference type="InterPro" id="IPR007590">
    <property type="entry name" value="Saf4/Yju2"/>
</dbReference>
<evidence type="ECO:0000256" key="4">
    <source>
        <dbReference type="ARBA" id="ARBA00022728"/>
    </source>
</evidence>
<dbReference type="OrthoDB" id="674963at2759"/>
<accession>A0A6A6GVZ6</accession>
<evidence type="ECO:0000256" key="6">
    <source>
        <dbReference type="ARBA" id="ARBA00023187"/>
    </source>
</evidence>
<evidence type="ECO:0000313" key="10">
    <source>
        <dbReference type="EMBL" id="KAF2229769.1"/>
    </source>
</evidence>
<dbReference type="EMBL" id="ML991854">
    <property type="protein sequence ID" value="KAF2229769.1"/>
    <property type="molecule type" value="Genomic_DNA"/>
</dbReference>
<gene>
    <name evidence="10" type="ORF">EV356DRAFT_527233</name>
</gene>
<evidence type="ECO:0000256" key="1">
    <source>
        <dbReference type="ARBA" id="ARBA00004123"/>
    </source>
</evidence>
<feature type="region of interest" description="Disordered" evidence="9">
    <location>
        <begin position="121"/>
        <end position="145"/>
    </location>
</feature>
<evidence type="ECO:0000256" key="3">
    <source>
        <dbReference type="ARBA" id="ARBA00022723"/>
    </source>
</evidence>
<dbReference type="HAMAP" id="MF_03226">
    <property type="entry name" value="YJU2"/>
    <property type="match status" value="1"/>
</dbReference>
<keyword evidence="11" id="KW-1185">Reference proteome</keyword>
<keyword evidence="7 8" id="KW-0539">Nucleus</keyword>
<evidence type="ECO:0000256" key="9">
    <source>
        <dbReference type="SAM" id="MobiDB-lite"/>
    </source>
</evidence>
<reference evidence="10" key="1">
    <citation type="journal article" date="2020" name="Stud. Mycol.">
        <title>101 Dothideomycetes genomes: a test case for predicting lifestyles and emergence of pathogens.</title>
        <authorList>
            <person name="Haridas S."/>
            <person name="Albert R."/>
            <person name="Binder M."/>
            <person name="Bloem J."/>
            <person name="Labutti K."/>
            <person name="Salamov A."/>
            <person name="Andreopoulos B."/>
            <person name="Baker S."/>
            <person name="Barry K."/>
            <person name="Bills G."/>
            <person name="Bluhm B."/>
            <person name="Cannon C."/>
            <person name="Castanera R."/>
            <person name="Culley D."/>
            <person name="Daum C."/>
            <person name="Ezra D."/>
            <person name="Gonzalez J."/>
            <person name="Henrissat B."/>
            <person name="Kuo A."/>
            <person name="Liang C."/>
            <person name="Lipzen A."/>
            <person name="Lutzoni F."/>
            <person name="Magnuson J."/>
            <person name="Mondo S."/>
            <person name="Nolan M."/>
            <person name="Ohm R."/>
            <person name="Pangilinan J."/>
            <person name="Park H.-J."/>
            <person name="Ramirez L."/>
            <person name="Alfaro M."/>
            <person name="Sun H."/>
            <person name="Tritt A."/>
            <person name="Yoshinaga Y."/>
            <person name="Zwiers L.-H."/>
            <person name="Turgeon B."/>
            <person name="Goodwin S."/>
            <person name="Spatafora J."/>
            <person name="Crous P."/>
            <person name="Grigoriev I."/>
        </authorList>
    </citation>
    <scope>NUCLEOTIDE SEQUENCE</scope>
    <source>
        <strain evidence="10">Tuck. ex Michener</strain>
    </source>
</reference>
<evidence type="ECO:0000256" key="2">
    <source>
        <dbReference type="ARBA" id="ARBA00022664"/>
    </source>
</evidence>
<feature type="binding site" evidence="8">
    <location>
        <position position="49"/>
    </location>
    <ligand>
        <name>Zn(2+)</name>
        <dbReference type="ChEBI" id="CHEBI:29105"/>
    </ligand>
</feature>
<evidence type="ECO:0000256" key="8">
    <source>
        <dbReference type="HAMAP-Rule" id="MF_03226"/>
    </source>
</evidence>
<dbReference type="PANTHER" id="PTHR12111">
    <property type="entry name" value="SPLICING FACTOR YJU2"/>
    <property type="match status" value="1"/>
</dbReference>
<name>A0A6A6GVZ6_VIRVR</name>
<dbReference type="GO" id="GO:0046872">
    <property type="term" value="F:metal ion binding"/>
    <property type="evidence" value="ECO:0007669"/>
    <property type="project" value="UniProtKB-KW"/>
</dbReference>
<keyword evidence="4 8" id="KW-0747">Spliceosome</keyword>
<keyword evidence="6" id="KW-0508">mRNA splicing</keyword>
<keyword evidence="5 8" id="KW-0862">Zinc</keyword>